<keyword evidence="7" id="KW-1133">Transmembrane helix</keyword>
<evidence type="ECO:0000313" key="10">
    <source>
        <dbReference type="Proteomes" id="UP000823399"/>
    </source>
</evidence>
<dbReference type="InterPro" id="IPR009057">
    <property type="entry name" value="Homeodomain-like_sf"/>
</dbReference>
<evidence type="ECO:0000256" key="6">
    <source>
        <dbReference type="SAM" id="MobiDB-lite"/>
    </source>
</evidence>
<feature type="region of interest" description="Disordered" evidence="6">
    <location>
        <begin position="603"/>
        <end position="704"/>
    </location>
</feature>
<dbReference type="SMART" id="SM00389">
    <property type="entry name" value="HOX"/>
    <property type="match status" value="1"/>
</dbReference>
<proteinExistence type="inferred from homology"/>
<gene>
    <name evidence="9" type="ORF">F5147DRAFT_719559</name>
</gene>
<feature type="region of interest" description="Disordered" evidence="6">
    <location>
        <begin position="204"/>
        <end position="262"/>
    </location>
</feature>
<dbReference type="InterPro" id="IPR008422">
    <property type="entry name" value="KN_HD"/>
</dbReference>
<dbReference type="PROSITE" id="PS50071">
    <property type="entry name" value="HOMEOBOX_2"/>
    <property type="match status" value="1"/>
</dbReference>
<evidence type="ECO:0000256" key="4">
    <source>
        <dbReference type="ARBA" id="ARBA00023242"/>
    </source>
</evidence>
<feature type="compositionally biased region" description="Polar residues" evidence="6">
    <location>
        <begin position="640"/>
        <end position="649"/>
    </location>
</feature>
<comment type="subcellular location">
    <subcellularLocation>
        <location evidence="5">Nucleus</location>
    </subcellularLocation>
</comment>
<feature type="compositionally biased region" description="Polar residues" evidence="6">
    <location>
        <begin position="154"/>
        <end position="164"/>
    </location>
</feature>
<comment type="caution">
    <text evidence="9">The sequence shown here is derived from an EMBL/GenBank/DDBJ whole genome shotgun (WGS) entry which is preliminary data.</text>
</comment>
<evidence type="ECO:0000313" key="9">
    <source>
        <dbReference type="EMBL" id="KAG2094620.1"/>
    </source>
</evidence>
<keyword evidence="10" id="KW-1185">Reference proteome</keyword>
<sequence length="704" mass="76177">MRGASKVVYRVFFIAYSSFNNFIFLSFPDSDFLSLSLFKIPSINPPFLSLHPRPLQMIEQKSSSPLAISSYNVAQLQLSLQLGPKVDPVPFSDDLSNCASPAILPTDSDFDYPTRRMSSSTVSAETESSAASRPEKRPLSPSSSPQPLRTRPSFSSDHQSSWHFDSTHHSPQQDDKALETGLDNSKVQLPSIFTTFEDPFRRASLPALSQDSNPRYRSAPYPPTHLRRASHASSNQSSLGSYHFPPPSDTSEFQDKSSSRPRLTADTHLNYSYGDSPSYLNTALSSTTTPSSHFPSSTFTSPLTPDIKPQGVPASGYIESDSWNDSPSGIVRPSSTGQLPNTLNKYDDSVRQSSFSTSQMFSATPRLPHQQDRRLYPSSVQPKDDWNFSNQDYAFSSNSPSLNTTNSPVPSAAPAPATTSSPTSHSPPSAPSTLAERPMRKRGKLPKETTDYLKAWLHRHSDHPYPSEEEKKQLCHATGLSMSQVSNWMINARRRILAPAHRAAQGPTTSAPYPSSTRTVPASSLLDPVARRASLPAESLQLYHPMSLQSLQGGHGHQNSASAEFGGSGRQLLARPAHYTGGGGGGGGSLDYSQNRLGLSTYNLGHNHHSGSGGQSGYLPSGVPMSAPPSLPPNPFGSHNMHNQSSLYSAQHHHSSLSPGFISSPSQSSPRLPAHSADSQSHSYYSEGPLHPSVNAGPAYSAPQ</sequence>
<feature type="region of interest" description="Disordered" evidence="6">
    <location>
        <begin position="284"/>
        <end position="445"/>
    </location>
</feature>
<feature type="DNA-binding region" description="Homeobox" evidence="5">
    <location>
        <begin position="438"/>
        <end position="500"/>
    </location>
</feature>
<dbReference type="RefSeq" id="XP_041287582.1">
    <property type="nucleotide sequence ID" value="XM_041438754.1"/>
</dbReference>
<evidence type="ECO:0000256" key="2">
    <source>
        <dbReference type="ARBA" id="ARBA00023125"/>
    </source>
</evidence>
<keyword evidence="7" id="KW-0472">Membrane</keyword>
<dbReference type="PANTHER" id="PTHR11850">
    <property type="entry name" value="HOMEOBOX PROTEIN TRANSCRIPTION FACTORS"/>
    <property type="match status" value="1"/>
</dbReference>
<dbReference type="SUPFAM" id="SSF46689">
    <property type="entry name" value="Homeodomain-like"/>
    <property type="match status" value="1"/>
</dbReference>
<comment type="similarity">
    <text evidence="1">Belongs to the TALE/M-ATYP homeobox family.</text>
</comment>
<feature type="compositionally biased region" description="Polar residues" evidence="6">
    <location>
        <begin position="506"/>
        <end position="520"/>
    </location>
</feature>
<feature type="compositionally biased region" description="Low complexity" evidence="6">
    <location>
        <begin position="284"/>
        <end position="305"/>
    </location>
</feature>
<dbReference type="Gene3D" id="1.10.10.60">
    <property type="entry name" value="Homeodomain-like"/>
    <property type="match status" value="1"/>
</dbReference>
<feature type="compositionally biased region" description="Pro residues" evidence="6">
    <location>
        <begin position="626"/>
        <end position="635"/>
    </location>
</feature>
<dbReference type="Pfam" id="PF05920">
    <property type="entry name" value="Homeobox_KN"/>
    <property type="match status" value="1"/>
</dbReference>
<dbReference type="AlphaFoldDB" id="A0A9P7EWS6"/>
<accession>A0A9P7EWS6</accession>
<dbReference type="OrthoDB" id="10056939at2759"/>
<evidence type="ECO:0000256" key="1">
    <source>
        <dbReference type="ARBA" id="ARBA00005800"/>
    </source>
</evidence>
<organism evidence="9 10">
    <name type="scientific">Suillus discolor</name>
    <dbReference type="NCBI Taxonomy" id="1912936"/>
    <lineage>
        <taxon>Eukaryota</taxon>
        <taxon>Fungi</taxon>
        <taxon>Dikarya</taxon>
        <taxon>Basidiomycota</taxon>
        <taxon>Agaricomycotina</taxon>
        <taxon>Agaricomycetes</taxon>
        <taxon>Agaricomycetidae</taxon>
        <taxon>Boletales</taxon>
        <taxon>Suillineae</taxon>
        <taxon>Suillaceae</taxon>
        <taxon>Suillus</taxon>
    </lineage>
</organism>
<dbReference type="GO" id="GO:0005634">
    <property type="term" value="C:nucleus"/>
    <property type="evidence" value="ECO:0007669"/>
    <property type="project" value="UniProtKB-SubCell"/>
</dbReference>
<feature type="compositionally biased region" description="Polar residues" evidence="6">
    <location>
        <begin position="351"/>
        <end position="362"/>
    </location>
</feature>
<dbReference type="GO" id="GO:0006355">
    <property type="term" value="P:regulation of DNA-templated transcription"/>
    <property type="evidence" value="ECO:0007669"/>
    <property type="project" value="InterPro"/>
</dbReference>
<evidence type="ECO:0000256" key="5">
    <source>
        <dbReference type="PROSITE-ProRule" id="PRU00108"/>
    </source>
</evidence>
<reference evidence="9" key="1">
    <citation type="journal article" date="2020" name="New Phytol.">
        <title>Comparative genomics reveals dynamic genome evolution in host specialist ectomycorrhizal fungi.</title>
        <authorList>
            <person name="Lofgren L.A."/>
            <person name="Nguyen N.H."/>
            <person name="Vilgalys R."/>
            <person name="Ruytinx J."/>
            <person name="Liao H.L."/>
            <person name="Branco S."/>
            <person name="Kuo A."/>
            <person name="LaButti K."/>
            <person name="Lipzen A."/>
            <person name="Andreopoulos W."/>
            <person name="Pangilinan J."/>
            <person name="Riley R."/>
            <person name="Hundley H."/>
            <person name="Na H."/>
            <person name="Barry K."/>
            <person name="Grigoriev I.V."/>
            <person name="Stajich J.E."/>
            <person name="Kennedy P.G."/>
        </authorList>
    </citation>
    <scope>NUCLEOTIDE SEQUENCE</scope>
    <source>
        <strain evidence="9">FC423</strain>
    </source>
</reference>
<feature type="compositionally biased region" description="Basic and acidic residues" evidence="6">
    <location>
        <begin position="165"/>
        <end position="177"/>
    </location>
</feature>
<dbReference type="InterPro" id="IPR001356">
    <property type="entry name" value="HD"/>
</dbReference>
<keyword evidence="2 5" id="KW-0238">DNA-binding</keyword>
<feature type="compositionally biased region" description="Low complexity" evidence="6">
    <location>
        <begin position="656"/>
        <end position="670"/>
    </location>
</feature>
<feature type="domain" description="Homeobox" evidence="8">
    <location>
        <begin position="436"/>
        <end position="499"/>
    </location>
</feature>
<name>A0A9P7EWS6_9AGAM</name>
<feature type="compositionally biased region" description="Low complexity" evidence="6">
    <location>
        <begin position="139"/>
        <end position="153"/>
    </location>
</feature>
<evidence type="ECO:0000256" key="7">
    <source>
        <dbReference type="SAM" id="Phobius"/>
    </source>
</evidence>
<dbReference type="GeneID" id="64701013"/>
<feature type="compositionally biased region" description="Polar residues" evidence="6">
    <location>
        <begin position="231"/>
        <end position="240"/>
    </location>
</feature>
<protein>
    <recommendedName>
        <fullName evidence="8">Homeobox domain-containing protein</fullName>
    </recommendedName>
</protein>
<feature type="compositionally biased region" description="Low complexity" evidence="6">
    <location>
        <begin position="118"/>
        <end position="132"/>
    </location>
</feature>
<keyword evidence="4 5" id="KW-0539">Nucleus</keyword>
<feature type="region of interest" description="Disordered" evidence="6">
    <location>
        <begin position="109"/>
        <end position="177"/>
    </location>
</feature>
<feature type="compositionally biased region" description="Polar residues" evidence="6">
    <location>
        <begin position="321"/>
        <end position="344"/>
    </location>
</feature>
<feature type="region of interest" description="Disordered" evidence="6">
    <location>
        <begin position="501"/>
        <end position="520"/>
    </location>
</feature>
<dbReference type="EMBL" id="JABBWM010000078">
    <property type="protein sequence ID" value="KAG2094620.1"/>
    <property type="molecule type" value="Genomic_DNA"/>
</dbReference>
<dbReference type="Proteomes" id="UP000823399">
    <property type="component" value="Unassembled WGS sequence"/>
</dbReference>
<evidence type="ECO:0000259" key="8">
    <source>
        <dbReference type="PROSITE" id="PS50071"/>
    </source>
</evidence>
<feature type="transmembrane region" description="Helical" evidence="7">
    <location>
        <begin position="7"/>
        <end position="27"/>
    </location>
</feature>
<keyword evidence="3 5" id="KW-0371">Homeobox</keyword>
<evidence type="ECO:0000256" key="3">
    <source>
        <dbReference type="ARBA" id="ARBA00023155"/>
    </source>
</evidence>
<dbReference type="CDD" id="cd00086">
    <property type="entry name" value="homeodomain"/>
    <property type="match status" value="1"/>
</dbReference>
<dbReference type="InterPro" id="IPR050224">
    <property type="entry name" value="TALE_homeobox"/>
</dbReference>
<dbReference type="GO" id="GO:0003677">
    <property type="term" value="F:DNA binding"/>
    <property type="evidence" value="ECO:0007669"/>
    <property type="project" value="UniProtKB-UniRule"/>
</dbReference>
<keyword evidence="7" id="KW-0812">Transmembrane</keyword>
<feature type="compositionally biased region" description="Low complexity" evidence="6">
    <location>
        <begin position="396"/>
        <end position="435"/>
    </location>
</feature>